<evidence type="ECO:0000256" key="18">
    <source>
        <dbReference type="ARBA" id="ARBA00069748"/>
    </source>
</evidence>
<dbReference type="InterPro" id="IPR001129">
    <property type="entry name" value="Membr-assoc_MAPEG"/>
</dbReference>
<dbReference type="FunFam" id="1.20.120.550:FF:000004">
    <property type="entry name" value="Microsomal glutathione S-transferase 3"/>
    <property type="match status" value="1"/>
</dbReference>
<evidence type="ECO:0000313" key="22">
    <source>
        <dbReference type="EMBL" id="CAI3982882.1"/>
    </source>
</evidence>
<reference evidence="23 24" key="2">
    <citation type="submission" date="2024-05" db="EMBL/GenBank/DDBJ databases">
        <authorList>
            <person name="Chen Y."/>
            <person name="Shah S."/>
            <person name="Dougan E. K."/>
            <person name="Thang M."/>
            <person name="Chan C."/>
        </authorList>
    </citation>
    <scope>NUCLEOTIDE SEQUENCE [LARGE SCALE GENOMIC DNA]</scope>
</reference>
<keyword evidence="9 21" id="KW-0472">Membrane</keyword>
<dbReference type="Proteomes" id="UP001152797">
    <property type="component" value="Unassembled WGS sequence"/>
</dbReference>
<reference evidence="22" key="1">
    <citation type="submission" date="2022-10" db="EMBL/GenBank/DDBJ databases">
        <authorList>
            <person name="Chen Y."/>
            <person name="Dougan E. K."/>
            <person name="Chan C."/>
            <person name="Rhodes N."/>
            <person name="Thang M."/>
        </authorList>
    </citation>
    <scope>NUCLEOTIDE SEQUENCE</scope>
</reference>
<evidence type="ECO:0000256" key="13">
    <source>
        <dbReference type="ARBA" id="ARBA00037884"/>
    </source>
</evidence>
<organism evidence="22">
    <name type="scientific">Cladocopium goreaui</name>
    <dbReference type="NCBI Taxonomy" id="2562237"/>
    <lineage>
        <taxon>Eukaryota</taxon>
        <taxon>Sar</taxon>
        <taxon>Alveolata</taxon>
        <taxon>Dinophyceae</taxon>
        <taxon>Suessiales</taxon>
        <taxon>Symbiodiniaceae</taxon>
        <taxon>Cladocopium</taxon>
    </lineage>
</organism>
<evidence type="ECO:0000256" key="8">
    <source>
        <dbReference type="ARBA" id="ARBA00023128"/>
    </source>
</evidence>
<evidence type="ECO:0000256" key="10">
    <source>
        <dbReference type="ARBA" id="ARBA00023139"/>
    </source>
</evidence>
<comment type="catalytic activity">
    <reaction evidence="16">
        <text>leukotriene C4 = leukotriene A4 + glutathione</text>
        <dbReference type="Rhea" id="RHEA:17617"/>
        <dbReference type="ChEBI" id="CHEBI:57463"/>
        <dbReference type="ChEBI" id="CHEBI:57925"/>
        <dbReference type="ChEBI" id="CHEBI:57973"/>
        <dbReference type="EC" id="4.4.1.20"/>
    </reaction>
    <physiologicalReaction direction="right-to-left" evidence="16">
        <dbReference type="Rhea" id="RHEA:17619"/>
    </physiologicalReaction>
</comment>
<dbReference type="EMBL" id="CAMXCT020000757">
    <property type="protein sequence ID" value="CAL1136257.1"/>
    <property type="molecule type" value="Genomic_DNA"/>
</dbReference>
<dbReference type="GO" id="GO:0005635">
    <property type="term" value="C:nuclear envelope"/>
    <property type="evidence" value="ECO:0007669"/>
    <property type="project" value="TreeGrafter"/>
</dbReference>
<comment type="pathway">
    <text evidence="14">Lipid metabolism; arachidonate metabolism.</text>
</comment>
<keyword evidence="3 21" id="KW-0812">Transmembrane</keyword>
<dbReference type="PANTHER" id="PTHR10250:SF26">
    <property type="entry name" value="GLUTATHIONE S-TRANSFERASE 3, MITOCHONDRIAL"/>
    <property type="match status" value="1"/>
</dbReference>
<dbReference type="GO" id="GO:0006629">
    <property type="term" value="P:lipid metabolic process"/>
    <property type="evidence" value="ECO:0007669"/>
    <property type="project" value="UniProtKB-KW"/>
</dbReference>
<sequence>MGLQLPDEYGYVVLAHCLSWISNFYLTFNVVRARKQYNVQYPALYAPDNHSNAEKFNSVQRAHQNTLESWAPVQVLMAFNGILYPRFAAGCGMIWATARIIYGYGYAKNGPTGRMVGALLSHVGDFPLLIGGFVTAYNLIKKQP</sequence>
<keyword evidence="12" id="KW-0449">Lipoprotein</keyword>
<comment type="caution">
    <text evidence="22">The sequence shown here is derived from an EMBL/GenBank/DDBJ whole genome shotgun (WGS) entry which is preliminary data.</text>
</comment>
<dbReference type="OrthoDB" id="410651at2759"/>
<evidence type="ECO:0000256" key="3">
    <source>
        <dbReference type="ARBA" id="ARBA00022692"/>
    </source>
</evidence>
<keyword evidence="10" id="KW-0564">Palmitate</keyword>
<dbReference type="GO" id="GO:0005741">
    <property type="term" value="C:mitochondrial outer membrane"/>
    <property type="evidence" value="ECO:0007669"/>
    <property type="project" value="UniProtKB-SubCell"/>
</dbReference>
<dbReference type="InterPro" id="IPR023352">
    <property type="entry name" value="MAPEG-like_dom_sf"/>
</dbReference>
<dbReference type="InterPro" id="IPR050997">
    <property type="entry name" value="MAPEG"/>
</dbReference>
<keyword evidence="5 21" id="KW-1133">Transmembrane helix</keyword>
<dbReference type="GO" id="GO:0004464">
    <property type="term" value="F:leukotriene-C4 synthase activity"/>
    <property type="evidence" value="ECO:0007669"/>
    <property type="project" value="UniProtKB-EC"/>
</dbReference>
<evidence type="ECO:0000256" key="4">
    <source>
        <dbReference type="ARBA" id="ARBA00022787"/>
    </source>
</evidence>
<evidence type="ECO:0000256" key="15">
    <source>
        <dbReference type="ARBA" id="ARBA00039056"/>
    </source>
</evidence>
<evidence type="ECO:0000256" key="7">
    <source>
        <dbReference type="ARBA" id="ARBA00023098"/>
    </source>
</evidence>
<dbReference type="SUPFAM" id="SSF161084">
    <property type="entry name" value="MAPEG domain-like"/>
    <property type="match status" value="1"/>
</dbReference>
<feature type="transmembrane region" description="Helical" evidence="21">
    <location>
        <begin position="119"/>
        <end position="140"/>
    </location>
</feature>
<gene>
    <name evidence="22" type="ORF">C1SCF055_LOCUS10542</name>
</gene>
<name>A0A9P1FQL5_9DINO</name>
<evidence type="ECO:0000256" key="20">
    <source>
        <dbReference type="ARBA" id="ARBA00076908"/>
    </source>
</evidence>
<dbReference type="AlphaFoldDB" id="A0A9P1FQL5"/>
<keyword evidence="2" id="KW-0808">Transferase</keyword>
<evidence type="ECO:0000256" key="5">
    <source>
        <dbReference type="ARBA" id="ARBA00022989"/>
    </source>
</evidence>
<feature type="transmembrane region" description="Helical" evidence="21">
    <location>
        <begin position="12"/>
        <end position="31"/>
    </location>
</feature>
<evidence type="ECO:0000256" key="9">
    <source>
        <dbReference type="ARBA" id="ARBA00023136"/>
    </source>
</evidence>
<dbReference type="EMBL" id="CAMXCT010000757">
    <property type="protein sequence ID" value="CAI3982882.1"/>
    <property type="molecule type" value="Genomic_DNA"/>
</dbReference>
<evidence type="ECO:0000256" key="14">
    <source>
        <dbReference type="ARBA" id="ARBA00037916"/>
    </source>
</evidence>
<evidence type="ECO:0000313" key="23">
    <source>
        <dbReference type="EMBL" id="CAL4770194.1"/>
    </source>
</evidence>
<protein>
    <recommendedName>
        <fullName evidence="18">Glutathione S-transferase 3, mitochondrial</fullName>
        <ecNumber evidence="15">4.4.1.20</ecNumber>
    </recommendedName>
    <alternativeName>
        <fullName evidence="19">Glutathione peroxidase MGST3</fullName>
    </alternativeName>
    <alternativeName>
        <fullName evidence="20">LTC4 synthase MGST3</fullName>
    </alternativeName>
</protein>
<dbReference type="Gene3D" id="1.20.120.550">
    <property type="entry name" value="Membrane associated eicosanoid/glutathione metabolism-like domain"/>
    <property type="match status" value="1"/>
</dbReference>
<dbReference type="EMBL" id="CAMXCT030000757">
    <property type="protein sequence ID" value="CAL4770194.1"/>
    <property type="molecule type" value="Genomic_DNA"/>
</dbReference>
<evidence type="ECO:0000256" key="19">
    <source>
        <dbReference type="ARBA" id="ARBA00075145"/>
    </source>
</evidence>
<dbReference type="EC" id="4.4.1.20" evidence="15"/>
<dbReference type="GO" id="GO:0005783">
    <property type="term" value="C:endoplasmic reticulum"/>
    <property type="evidence" value="ECO:0007669"/>
    <property type="project" value="TreeGrafter"/>
</dbReference>
<keyword evidence="8" id="KW-0496">Mitochondrion</keyword>
<keyword evidence="11" id="KW-0456">Lyase</keyword>
<keyword evidence="6" id="KW-0560">Oxidoreductase</keyword>
<keyword evidence="7" id="KW-0443">Lipid metabolism</keyword>
<evidence type="ECO:0000256" key="6">
    <source>
        <dbReference type="ARBA" id="ARBA00023002"/>
    </source>
</evidence>
<evidence type="ECO:0000256" key="16">
    <source>
        <dbReference type="ARBA" id="ARBA00049298"/>
    </source>
</evidence>
<evidence type="ECO:0000256" key="21">
    <source>
        <dbReference type="SAM" id="Phobius"/>
    </source>
</evidence>
<dbReference type="GO" id="GO:0006691">
    <property type="term" value="P:leukotriene metabolic process"/>
    <property type="evidence" value="ECO:0007669"/>
    <property type="project" value="UniProtKB-ARBA"/>
</dbReference>
<feature type="transmembrane region" description="Helical" evidence="21">
    <location>
        <begin position="87"/>
        <end position="107"/>
    </location>
</feature>
<evidence type="ECO:0000313" key="24">
    <source>
        <dbReference type="Proteomes" id="UP001152797"/>
    </source>
</evidence>
<evidence type="ECO:0000256" key="17">
    <source>
        <dbReference type="ARBA" id="ARBA00051411"/>
    </source>
</evidence>
<dbReference type="GO" id="GO:0004602">
    <property type="term" value="F:glutathione peroxidase activity"/>
    <property type="evidence" value="ECO:0007669"/>
    <property type="project" value="TreeGrafter"/>
</dbReference>
<dbReference type="PANTHER" id="PTHR10250">
    <property type="entry name" value="MICROSOMAL GLUTATHIONE S-TRANSFERASE"/>
    <property type="match status" value="1"/>
</dbReference>
<evidence type="ECO:0000256" key="2">
    <source>
        <dbReference type="ARBA" id="ARBA00022679"/>
    </source>
</evidence>
<dbReference type="Pfam" id="PF01124">
    <property type="entry name" value="MAPEG"/>
    <property type="match status" value="1"/>
</dbReference>
<comment type="pathway">
    <text evidence="13">Lipid metabolism; leukotriene C4 biosynthesis.</text>
</comment>
<keyword evidence="24" id="KW-1185">Reference proteome</keyword>
<evidence type="ECO:0000256" key="12">
    <source>
        <dbReference type="ARBA" id="ARBA00023288"/>
    </source>
</evidence>
<comment type="catalytic activity">
    <reaction evidence="17">
        <text>15-deoxy-Delta(12,14)-prostaglandin J2 + glutathione = 15-deoxy-Delta(12,14)-prostaglandin J2-S-(R)-glutathione</text>
        <dbReference type="Rhea" id="RHEA:75963"/>
        <dbReference type="ChEBI" id="CHEBI:57925"/>
        <dbReference type="ChEBI" id="CHEBI:85236"/>
        <dbReference type="ChEBI" id="CHEBI:194498"/>
    </reaction>
    <physiologicalReaction direction="left-to-right" evidence="17">
        <dbReference type="Rhea" id="RHEA:75964"/>
    </physiologicalReaction>
</comment>
<evidence type="ECO:0000256" key="11">
    <source>
        <dbReference type="ARBA" id="ARBA00023239"/>
    </source>
</evidence>
<evidence type="ECO:0000256" key="1">
    <source>
        <dbReference type="ARBA" id="ARBA00004374"/>
    </source>
</evidence>
<keyword evidence="4" id="KW-1000">Mitochondrion outer membrane</keyword>
<proteinExistence type="predicted"/>
<accession>A0A9P1FQL5</accession>
<dbReference type="GO" id="GO:0004364">
    <property type="term" value="F:glutathione transferase activity"/>
    <property type="evidence" value="ECO:0007669"/>
    <property type="project" value="TreeGrafter"/>
</dbReference>
<comment type="subcellular location">
    <subcellularLocation>
        <location evidence="1">Mitochondrion outer membrane</location>
        <topology evidence="1">Multi-pass membrane protein</topology>
    </subcellularLocation>
</comment>